<evidence type="ECO:0000256" key="1">
    <source>
        <dbReference type="SAM" id="MobiDB-lite"/>
    </source>
</evidence>
<sequence>MPAFESRHGMPIWSELSTSDLRKSSHFYQTIMGWECDDNDQYRLARSQGMPVAGFVAQEAGTMPDSWVTYFFTENIENTVERVAELGGRILLEPTEITRGTISLCVDPSGAIFGLLATEEIFVAGGEPGTAAWYELTATAKYAKAVEFYEELFGWMTSAMTSPDGSFNYTSALEDGAPFAGLWDAEGQFPPQVPSFWQTYLGVLDVDAAAAQVAELGGTVIREPWDSDFGRMCLIADSTGATLTLAQVPEPAEEGREEDPLQGIDLSQFQ</sequence>
<dbReference type="InterPro" id="IPR004360">
    <property type="entry name" value="Glyas_Fos-R_dOase_dom"/>
</dbReference>
<dbReference type="RefSeq" id="WP_156191499.1">
    <property type="nucleotide sequence ID" value="NZ_CP046452.1"/>
</dbReference>
<dbReference type="InterPro" id="IPR029068">
    <property type="entry name" value="Glyas_Bleomycin-R_OHBP_Dase"/>
</dbReference>
<accession>A0A6B8V7E0</accession>
<dbReference type="InterPro" id="IPR037523">
    <property type="entry name" value="VOC_core"/>
</dbReference>
<protein>
    <submittedName>
        <fullName evidence="3">27 kDa antigen Cfp30B</fullName>
    </submittedName>
</protein>
<reference evidence="4" key="1">
    <citation type="submission" date="2019-11" db="EMBL/GenBank/DDBJ databases">
        <title>Complete genome sequence of Corynebacterium kalinowskii 1959, a novel Corynebacterium species isolated from soil of a small paddock in Vilsendorf, Germany.</title>
        <authorList>
            <person name="Schaffert L."/>
            <person name="Ruwe M."/>
            <person name="Milse J."/>
            <person name="Hanuschka K."/>
            <person name="Ortseifen V."/>
            <person name="Droste J."/>
            <person name="Brandt D."/>
            <person name="Schlueter L."/>
            <person name="Kutter Y."/>
            <person name="Vinke S."/>
            <person name="Viehoefer P."/>
            <person name="Jacob L."/>
            <person name="Luebke N.-C."/>
            <person name="Schulte-Berndt E."/>
            <person name="Hain C."/>
            <person name="Linder M."/>
            <person name="Schmidt P."/>
            <person name="Wollenschlaeger L."/>
            <person name="Luttermann T."/>
            <person name="Thieme E."/>
            <person name="Hassa J."/>
            <person name="Haak M."/>
            <person name="Wittchen M."/>
            <person name="Mentz A."/>
            <person name="Persicke M."/>
            <person name="Busche T."/>
            <person name="Ruckert C."/>
        </authorList>
    </citation>
    <scope>NUCLEOTIDE SEQUENCE [LARGE SCALE GENOMIC DNA]</scope>
    <source>
        <strain evidence="4">1959</strain>
    </source>
</reference>
<feature type="region of interest" description="Disordered" evidence="1">
    <location>
        <begin position="249"/>
        <end position="270"/>
    </location>
</feature>
<dbReference type="Pfam" id="PF00903">
    <property type="entry name" value="Glyoxalase"/>
    <property type="match status" value="1"/>
</dbReference>
<feature type="domain" description="VOC" evidence="2">
    <location>
        <begin position="10"/>
        <end position="118"/>
    </location>
</feature>
<feature type="domain" description="VOC" evidence="2">
    <location>
        <begin position="130"/>
        <end position="248"/>
    </location>
</feature>
<dbReference type="PANTHER" id="PTHR33993:SF14">
    <property type="entry name" value="GB|AAF24581.1"/>
    <property type="match status" value="1"/>
</dbReference>
<dbReference type="InterPro" id="IPR052164">
    <property type="entry name" value="Anthracycline_SecMetBiosynth"/>
</dbReference>
<dbReference type="Pfam" id="PF18029">
    <property type="entry name" value="Glyoxalase_6"/>
    <property type="match status" value="1"/>
</dbReference>
<dbReference type="EMBL" id="CP046452">
    <property type="protein sequence ID" value="QGU01062.1"/>
    <property type="molecule type" value="Genomic_DNA"/>
</dbReference>
<dbReference type="SUPFAM" id="SSF54593">
    <property type="entry name" value="Glyoxalase/Bleomycin resistance protein/Dihydroxybiphenyl dioxygenase"/>
    <property type="match status" value="2"/>
</dbReference>
<dbReference type="CDD" id="cd07247">
    <property type="entry name" value="SgaA_N_like"/>
    <property type="match status" value="1"/>
</dbReference>
<gene>
    <name evidence="3" type="ORF">CKALI_00805</name>
</gene>
<proteinExistence type="predicted"/>
<organism evidence="3 4">
    <name type="scientific">Corynebacterium kalinowskii</name>
    <dbReference type="NCBI Taxonomy" id="2675216"/>
    <lineage>
        <taxon>Bacteria</taxon>
        <taxon>Bacillati</taxon>
        <taxon>Actinomycetota</taxon>
        <taxon>Actinomycetes</taxon>
        <taxon>Mycobacteriales</taxon>
        <taxon>Corynebacteriaceae</taxon>
        <taxon>Corynebacterium</taxon>
    </lineage>
</organism>
<dbReference type="Proteomes" id="UP000427071">
    <property type="component" value="Chromosome"/>
</dbReference>
<dbReference type="Gene3D" id="3.10.180.10">
    <property type="entry name" value="2,3-Dihydroxybiphenyl 1,2-Dioxygenase, domain 1"/>
    <property type="match status" value="2"/>
</dbReference>
<evidence type="ECO:0000259" key="2">
    <source>
        <dbReference type="PROSITE" id="PS51819"/>
    </source>
</evidence>
<keyword evidence="4" id="KW-1185">Reference proteome</keyword>
<evidence type="ECO:0000313" key="4">
    <source>
        <dbReference type="Proteomes" id="UP000427071"/>
    </source>
</evidence>
<dbReference type="AlphaFoldDB" id="A0A6B8V7E0"/>
<dbReference type="KEGG" id="ckw:CKALI_00805"/>
<dbReference type="PANTHER" id="PTHR33993">
    <property type="entry name" value="GLYOXALASE-RELATED"/>
    <property type="match status" value="1"/>
</dbReference>
<dbReference type="PROSITE" id="PS51819">
    <property type="entry name" value="VOC"/>
    <property type="match status" value="2"/>
</dbReference>
<dbReference type="InterPro" id="IPR041581">
    <property type="entry name" value="Glyoxalase_6"/>
</dbReference>
<name>A0A6B8V7E0_9CORY</name>
<evidence type="ECO:0000313" key="3">
    <source>
        <dbReference type="EMBL" id="QGU01062.1"/>
    </source>
</evidence>